<keyword evidence="1" id="KW-0472">Membrane</keyword>
<gene>
    <name evidence="2" type="ORF">JKK62_07205</name>
</gene>
<evidence type="ECO:0000313" key="3">
    <source>
        <dbReference type="Proteomes" id="UP000633365"/>
    </source>
</evidence>
<keyword evidence="3" id="KW-1185">Reference proteome</keyword>
<organism evidence="2 3">
    <name type="scientific">Ruminococcus difficilis</name>
    <dbReference type="NCBI Taxonomy" id="2763069"/>
    <lineage>
        <taxon>Bacteria</taxon>
        <taxon>Bacillati</taxon>
        <taxon>Bacillota</taxon>
        <taxon>Clostridia</taxon>
        <taxon>Eubacteriales</taxon>
        <taxon>Oscillospiraceae</taxon>
        <taxon>Ruminococcus</taxon>
    </lineage>
</organism>
<comment type="caution">
    <text evidence="2">The sequence shown here is derived from an EMBL/GenBank/DDBJ whole genome shotgun (WGS) entry which is preliminary data.</text>
</comment>
<evidence type="ECO:0000256" key="1">
    <source>
        <dbReference type="SAM" id="Phobius"/>
    </source>
</evidence>
<name>A0A934TZD5_9FIRM</name>
<dbReference type="Proteomes" id="UP000633365">
    <property type="component" value="Unassembled WGS sequence"/>
</dbReference>
<sequence>MDNRKVIYYQDELNDEFSTAVIEAKKIDGDYVYDRKGPVRAFTRFFWYRIVATPIAFLYAKLSLHQRSVGREKLKPFRKQGIYLYGNHTQAIGDPFTPNVFCFPKRVSFIVHANNVSMPYLGRINPSLGAIPLPDTRDAYRNFQDCIAGRIEKHHAVVIYPEAHIWPYYTHIRPFPDGSFGYPAKDGTPVFCFVNTYQKRGNKRKPRMTTYIDGPFYPDMELPLKQRRKKLRDEVYEQMCRRAELSNVEVIQYIKKEKEDDTTQQTESG</sequence>
<proteinExistence type="predicted"/>
<dbReference type="AlphaFoldDB" id="A0A934TZD5"/>
<keyword evidence="1" id="KW-1133">Transmembrane helix</keyword>
<protein>
    <recommendedName>
        <fullName evidence="4">1-acyl-sn-glycerol-3-phosphate acyltransferase</fullName>
    </recommendedName>
</protein>
<feature type="transmembrane region" description="Helical" evidence="1">
    <location>
        <begin position="46"/>
        <end position="64"/>
    </location>
</feature>
<keyword evidence="1" id="KW-0812">Transmembrane</keyword>
<accession>A0A934TZD5</accession>
<dbReference type="RefSeq" id="WP_201427340.1">
    <property type="nucleotide sequence ID" value="NZ_JAEQMG010000061.1"/>
</dbReference>
<evidence type="ECO:0000313" key="2">
    <source>
        <dbReference type="EMBL" id="MBK6088442.1"/>
    </source>
</evidence>
<reference evidence="2" key="1">
    <citation type="submission" date="2021-01" db="EMBL/GenBank/DDBJ databases">
        <title>Genome public.</title>
        <authorList>
            <person name="Liu C."/>
            <person name="Sun Q."/>
        </authorList>
    </citation>
    <scope>NUCLEOTIDE SEQUENCE</scope>
    <source>
        <strain evidence="2">M6</strain>
    </source>
</reference>
<evidence type="ECO:0008006" key="4">
    <source>
        <dbReference type="Google" id="ProtNLM"/>
    </source>
</evidence>
<dbReference type="EMBL" id="JAEQMG010000061">
    <property type="protein sequence ID" value="MBK6088442.1"/>
    <property type="molecule type" value="Genomic_DNA"/>
</dbReference>